<dbReference type="Proteomes" id="UP000221961">
    <property type="component" value="Chromosome"/>
</dbReference>
<evidence type="ECO:0000259" key="4">
    <source>
        <dbReference type="Pfam" id="PF08241"/>
    </source>
</evidence>
<feature type="domain" description="Methyltransferase type 11" evidence="4">
    <location>
        <begin position="43"/>
        <end position="131"/>
    </location>
</feature>
<name>A0A291RLT6_9NOCA</name>
<dbReference type="InterPro" id="IPR029063">
    <property type="entry name" value="SAM-dependent_MTases_sf"/>
</dbReference>
<dbReference type="RefSeq" id="WP_098695235.1">
    <property type="nucleotide sequence ID" value="NZ_CP023778.1"/>
</dbReference>
<evidence type="ECO:0000313" key="5">
    <source>
        <dbReference type="EMBL" id="ATL68134.1"/>
    </source>
</evidence>
<keyword evidence="2 5" id="KW-0489">Methyltransferase</keyword>
<dbReference type="AlphaFoldDB" id="A0A291RLT6"/>
<dbReference type="Pfam" id="PF08241">
    <property type="entry name" value="Methyltransf_11"/>
    <property type="match status" value="1"/>
</dbReference>
<evidence type="ECO:0000256" key="3">
    <source>
        <dbReference type="ARBA" id="ARBA00022679"/>
    </source>
</evidence>
<dbReference type="GeneID" id="88359653"/>
<dbReference type="SUPFAM" id="SSF53335">
    <property type="entry name" value="S-adenosyl-L-methionine-dependent methyltransferases"/>
    <property type="match status" value="1"/>
</dbReference>
<proteinExistence type="inferred from homology"/>
<organism evidence="5 6">
    <name type="scientific">Nocardia terpenica</name>
    <dbReference type="NCBI Taxonomy" id="455432"/>
    <lineage>
        <taxon>Bacteria</taxon>
        <taxon>Bacillati</taxon>
        <taxon>Actinomycetota</taxon>
        <taxon>Actinomycetes</taxon>
        <taxon>Mycobacteriales</taxon>
        <taxon>Nocardiaceae</taxon>
        <taxon>Nocardia</taxon>
    </lineage>
</organism>
<comment type="similarity">
    <text evidence="1">Belongs to the methyltransferase superfamily.</text>
</comment>
<evidence type="ECO:0000313" key="6">
    <source>
        <dbReference type="Proteomes" id="UP000221961"/>
    </source>
</evidence>
<evidence type="ECO:0000256" key="1">
    <source>
        <dbReference type="ARBA" id="ARBA00008361"/>
    </source>
</evidence>
<evidence type="ECO:0000256" key="2">
    <source>
        <dbReference type="ARBA" id="ARBA00022603"/>
    </source>
</evidence>
<gene>
    <name evidence="5" type="ORF">CRH09_20035</name>
</gene>
<sequence>MVESDRAQANSFGAAATVYAKSRPSYPLEAIRWLVPVEARTVLDLGAGTGQLTRGLCALGVDVVAVEPSEGMRSEFVRALPEIPVLAGRAEELPLDDNSVDAVVVAQAWHWVDPQVAVPEVTRVLRGGGRLGLVWNIRDEREPWVAELGRIMHQGIEQDMSSENPPVGPPFEPIERRDIEWSYRTTRTGLLELVASRSYLITLAPDAREQVLGAVSELLDTHPLVKGRTEIELPFVTRCSRTHLAG</sequence>
<dbReference type="GO" id="GO:0008757">
    <property type="term" value="F:S-adenosylmethionine-dependent methyltransferase activity"/>
    <property type="evidence" value="ECO:0007669"/>
    <property type="project" value="InterPro"/>
</dbReference>
<dbReference type="InterPro" id="IPR013216">
    <property type="entry name" value="Methyltransf_11"/>
</dbReference>
<dbReference type="Gene3D" id="3.40.50.150">
    <property type="entry name" value="Vaccinia Virus protein VP39"/>
    <property type="match status" value="1"/>
</dbReference>
<dbReference type="KEGG" id="ntp:CRH09_20035"/>
<dbReference type="InterPro" id="IPR051052">
    <property type="entry name" value="Diverse_substrate_MTase"/>
</dbReference>
<protein>
    <submittedName>
        <fullName evidence="5">SAM-dependent methyltransferase</fullName>
    </submittedName>
</protein>
<reference evidence="5 6" key="1">
    <citation type="submission" date="2017-10" db="EMBL/GenBank/DDBJ databases">
        <title>Comparative genomics between pathogenic Norcardia.</title>
        <authorList>
            <person name="Zeng L."/>
        </authorList>
    </citation>
    <scope>NUCLEOTIDE SEQUENCE [LARGE SCALE GENOMIC DNA]</scope>
    <source>
        <strain evidence="5 6">NC_YFY_NT001</strain>
    </source>
</reference>
<dbReference type="EMBL" id="CP023778">
    <property type="protein sequence ID" value="ATL68134.1"/>
    <property type="molecule type" value="Genomic_DNA"/>
</dbReference>
<dbReference type="GO" id="GO:0032259">
    <property type="term" value="P:methylation"/>
    <property type="evidence" value="ECO:0007669"/>
    <property type="project" value="UniProtKB-KW"/>
</dbReference>
<dbReference type="PANTHER" id="PTHR44942">
    <property type="entry name" value="METHYLTRANSF_11 DOMAIN-CONTAINING PROTEIN"/>
    <property type="match status" value="1"/>
</dbReference>
<keyword evidence="3 5" id="KW-0808">Transferase</keyword>
<accession>A0A291RLT6</accession>
<dbReference type="PANTHER" id="PTHR44942:SF4">
    <property type="entry name" value="METHYLTRANSFERASE TYPE 11 DOMAIN-CONTAINING PROTEIN"/>
    <property type="match status" value="1"/>
</dbReference>
<dbReference type="CDD" id="cd02440">
    <property type="entry name" value="AdoMet_MTases"/>
    <property type="match status" value="1"/>
</dbReference>